<dbReference type="Pfam" id="PF08240">
    <property type="entry name" value="ADH_N"/>
    <property type="match status" value="1"/>
</dbReference>
<dbReference type="Proteomes" id="UP001278766">
    <property type="component" value="Unassembled WGS sequence"/>
</dbReference>
<dbReference type="InterPro" id="IPR016036">
    <property type="entry name" value="Malonyl_transacylase_ACP-bd"/>
</dbReference>
<evidence type="ECO:0000256" key="3">
    <source>
        <dbReference type="ARBA" id="ARBA00022679"/>
    </source>
</evidence>
<keyword evidence="4" id="KW-0560">Oxidoreductase</keyword>
<dbReference type="InterPro" id="IPR013154">
    <property type="entry name" value="ADH-like_N"/>
</dbReference>
<dbReference type="Gene3D" id="1.10.1200.10">
    <property type="entry name" value="ACP-like"/>
    <property type="match status" value="1"/>
</dbReference>
<dbReference type="Gene3D" id="3.40.50.150">
    <property type="entry name" value="Vaccinia Virus protein VP39"/>
    <property type="match status" value="1"/>
</dbReference>
<dbReference type="InterPro" id="IPR032821">
    <property type="entry name" value="PKS_assoc"/>
</dbReference>
<dbReference type="SUPFAM" id="SSF53901">
    <property type="entry name" value="Thiolase-like"/>
    <property type="match status" value="1"/>
</dbReference>
<evidence type="ECO:0000259" key="8">
    <source>
        <dbReference type="PROSITE" id="PS50075"/>
    </source>
</evidence>
<evidence type="ECO:0000313" key="12">
    <source>
        <dbReference type="Proteomes" id="UP001278766"/>
    </source>
</evidence>
<dbReference type="SMART" id="SM00827">
    <property type="entry name" value="PKS_AT"/>
    <property type="match status" value="1"/>
</dbReference>
<dbReference type="InterPro" id="IPR014043">
    <property type="entry name" value="Acyl_transferase_dom"/>
</dbReference>
<feature type="active site" description="Proton acceptor; for dehydratase activity" evidence="7">
    <location>
        <position position="949"/>
    </location>
</feature>
<dbReference type="GO" id="GO:1901336">
    <property type="term" value="P:lactone biosynthetic process"/>
    <property type="evidence" value="ECO:0007669"/>
    <property type="project" value="UniProtKB-ARBA"/>
</dbReference>
<feature type="domain" description="Ketosynthase family 3 (KS3)" evidence="9">
    <location>
        <begin position="6"/>
        <end position="391"/>
    </location>
</feature>
<keyword evidence="2" id="KW-0597">Phosphoprotein</keyword>
<evidence type="ECO:0000313" key="11">
    <source>
        <dbReference type="EMBL" id="KAK3300901.1"/>
    </source>
</evidence>
<dbReference type="Pfam" id="PF14765">
    <property type="entry name" value="PS-DH"/>
    <property type="match status" value="1"/>
</dbReference>
<keyword evidence="6" id="KW-0012">Acyltransferase</keyword>
<feature type="domain" description="Carrier" evidence="8">
    <location>
        <begin position="2418"/>
        <end position="2495"/>
    </location>
</feature>
<dbReference type="PROSITE" id="PS00606">
    <property type="entry name" value="KS3_1"/>
    <property type="match status" value="1"/>
</dbReference>
<dbReference type="CDD" id="cd00833">
    <property type="entry name" value="PKS"/>
    <property type="match status" value="1"/>
</dbReference>
<evidence type="ECO:0000256" key="6">
    <source>
        <dbReference type="ARBA" id="ARBA00023315"/>
    </source>
</evidence>
<dbReference type="InterPro" id="IPR042104">
    <property type="entry name" value="PKS_dehydratase_sf"/>
</dbReference>
<evidence type="ECO:0000256" key="5">
    <source>
        <dbReference type="ARBA" id="ARBA00023268"/>
    </source>
</evidence>
<dbReference type="InterPro" id="IPR020843">
    <property type="entry name" value="ER"/>
</dbReference>
<dbReference type="InterPro" id="IPR011032">
    <property type="entry name" value="GroES-like_sf"/>
</dbReference>
<dbReference type="SUPFAM" id="SSF55048">
    <property type="entry name" value="Probable ACP-binding domain of malonyl-CoA ACP transacylase"/>
    <property type="match status" value="1"/>
</dbReference>
<reference evidence="11" key="2">
    <citation type="submission" date="2023-06" db="EMBL/GenBank/DDBJ databases">
        <authorList>
            <consortium name="Lawrence Berkeley National Laboratory"/>
            <person name="Haridas S."/>
            <person name="Hensen N."/>
            <person name="Bonometti L."/>
            <person name="Westerberg I."/>
            <person name="Brannstrom I.O."/>
            <person name="Guillou S."/>
            <person name="Cros-Aarteil S."/>
            <person name="Calhoun S."/>
            <person name="Kuo A."/>
            <person name="Mondo S."/>
            <person name="Pangilinan J."/>
            <person name="Riley R."/>
            <person name="Labutti K."/>
            <person name="Andreopoulos B."/>
            <person name="Lipzen A."/>
            <person name="Chen C."/>
            <person name="Yanf M."/>
            <person name="Daum C."/>
            <person name="Ng V."/>
            <person name="Clum A."/>
            <person name="Steindorff A."/>
            <person name="Ohm R."/>
            <person name="Martin F."/>
            <person name="Silar P."/>
            <person name="Natvig D."/>
            <person name="Lalanne C."/>
            <person name="Gautier V."/>
            <person name="Ament-Velasquez S.L."/>
            <person name="Kruys A."/>
            <person name="Hutchinson M.I."/>
            <person name="Powell A.J."/>
            <person name="Barry K."/>
            <person name="Miller A.N."/>
            <person name="Grigoriev I.V."/>
            <person name="Debuchy R."/>
            <person name="Gladieux P."/>
            <person name="Thoren M.H."/>
            <person name="Johannesson H."/>
        </authorList>
    </citation>
    <scope>NUCLEOTIDE SEQUENCE</scope>
    <source>
        <strain evidence="11">CBS 168.71</strain>
    </source>
</reference>
<dbReference type="SMART" id="SM00829">
    <property type="entry name" value="PKS_ER"/>
    <property type="match status" value="1"/>
</dbReference>
<dbReference type="Gene3D" id="3.10.129.110">
    <property type="entry name" value="Polyketide synthase dehydratase"/>
    <property type="match status" value="1"/>
</dbReference>
<comment type="caution">
    <text evidence="11">The sequence shown here is derived from an EMBL/GenBank/DDBJ whole genome shotgun (WGS) entry which is preliminary data.</text>
</comment>
<dbReference type="SUPFAM" id="SSF51735">
    <property type="entry name" value="NAD(P)-binding Rossmann-fold domains"/>
    <property type="match status" value="2"/>
</dbReference>
<evidence type="ECO:0000256" key="7">
    <source>
        <dbReference type="PROSITE-ProRule" id="PRU01363"/>
    </source>
</evidence>
<dbReference type="InterPro" id="IPR001227">
    <property type="entry name" value="Ac_transferase_dom_sf"/>
</dbReference>
<dbReference type="FunFam" id="3.40.50.720:FF:000209">
    <property type="entry name" value="Polyketide synthase Pks12"/>
    <property type="match status" value="1"/>
</dbReference>
<feature type="region of interest" description="C-terminal hotdog fold" evidence="7">
    <location>
        <begin position="1081"/>
        <end position="1233"/>
    </location>
</feature>
<dbReference type="SMART" id="SM00823">
    <property type="entry name" value="PKS_PP"/>
    <property type="match status" value="1"/>
</dbReference>
<proteinExistence type="predicted"/>
<dbReference type="SMART" id="SM00826">
    <property type="entry name" value="PKS_DH"/>
    <property type="match status" value="1"/>
</dbReference>
<evidence type="ECO:0000256" key="4">
    <source>
        <dbReference type="ARBA" id="ARBA00023002"/>
    </source>
</evidence>
<dbReference type="PROSITE" id="PS52019">
    <property type="entry name" value="PKS_MFAS_DH"/>
    <property type="match status" value="1"/>
</dbReference>
<dbReference type="InterPro" id="IPR016035">
    <property type="entry name" value="Acyl_Trfase/lysoPLipase"/>
</dbReference>
<dbReference type="InterPro" id="IPR049552">
    <property type="entry name" value="PKS_DH_N"/>
</dbReference>
<dbReference type="Pfam" id="PF08659">
    <property type="entry name" value="KR"/>
    <property type="match status" value="1"/>
</dbReference>
<dbReference type="Gene3D" id="3.90.180.10">
    <property type="entry name" value="Medium-chain alcohol dehydrogenases, catalytic domain"/>
    <property type="match status" value="1"/>
</dbReference>
<dbReference type="InterPro" id="IPR029063">
    <property type="entry name" value="SAM-dependent_MTases_sf"/>
</dbReference>
<dbReference type="RefSeq" id="XP_062664415.1">
    <property type="nucleotide sequence ID" value="XM_062807093.1"/>
</dbReference>
<dbReference type="Gene3D" id="3.40.366.10">
    <property type="entry name" value="Malonyl-Coenzyme A Acyl Carrier Protein, domain 2"/>
    <property type="match status" value="1"/>
</dbReference>
<feature type="domain" description="PKS/mFAS DH" evidence="10">
    <location>
        <begin position="917"/>
        <end position="1233"/>
    </location>
</feature>
<organism evidence="11 12">
    <name type="scientific">Chaetomium fimeti</name>
    <dbReference type="NCBI Taxonomy" id="1854472"/>
    <lineage>
        <taxon>Eukaryota</taxon>
        <taxon>Fungi</taxon>
        <taxon>Dikarya</taxon>
        <taxon>Ascomycota</taxon>
        <taxon>Pezizomycotina</taxon>
        <taxon>Sordariomycetes</taxon>
        <taxon>Sordariomycetidae</taxon>
        <taxon>Sordariales</taxon>
        <taxon>Chaetomiaceae</taxon>
        <taxon>Chaetomium</taxon>
    </lineage>
</organism>
<dbReference type="EMBL" id="JAUEPN010000001">
    <property type="protein sequence ID" value="KAK3300901.1"/>
    <property type="molecule type" value="Genomic_DNA"/>
</dbReference>
<dbReference type="GO" id="GO:0006633">
    <property type="term" value="P:fatty acid biosynthetic process"/>
    <property type="evidence" value="ECO:0007669"/>
    <property type="project" value="InterPro"/>
</dbReference>
<name>A0AAE0LX44_9PEZI</name>
<dbReference type="PROSITE" id="PS52004">
    <property type="entry name" value="KS3_2"/>
    <property type="match status" value="1"/>
</dbReference>
<dbReference type="Pfam" id="PF02801">
    <property type="entry name" value="Ketoacyl-synt_C"/>
    <property type="match status" value="1"/>
</dbReference>
<evidence type="ECO:0000259" key="10">
    <source>
        <dbReference type="PROSITE" id="PS52019"/>
    </source>
</evidence>
<dbReference type="GO" id="GO:0004315">
    <property type="term" value="F:3-oxoacyl-[acyl-carrier-protein] synthase activity"/>
    <property type="evidence" value="ECO:0007669"/>
    <property type="project" value="InterPro"/>
</dbReference>
<keyword evidence="12" id="KW-1185">Reference proteome</keyword>
<dbReference type="Pfam" id="PF16197">
    <property type="entry name" value="KAsynt_C_assoc"/>
    <property type="match status" value="1"/>
</dbReference>
<keyword evidence="1" id="KW-0596">Phosphopantetheine</keyword>
<dbReference type="InterPro" id="IPR014030">
    <property type="entry name" value="Ketoacyl_synth_N"/>
</dbReference>
<dbReference type="InterPro" id="IPR057326">
    <property type="entry name" value="KR_dom"/>
</dbReference>
<dbReference type="InterPro" id="IPR036291">
    <property type="entry name" value="NAD(P)-bd_dom_sf"/>
</dbReference>
<protein>
    <recommendedName>
        <fullName evidence="13">Carrier domain-containing protein</fullName>
    </recommendedName>
</protein>
<dbReference type="InterPro" id="IPR049551">
    <property type="entry name" value="PKS_DH_C"/>
</dbReference>
<dbReference type="InterPro" id="IPR050091">
    <property type="entry name" value="PKS_NRPS_Biosynth_Enz"/>
</dbReference>
<dbReference type="Pfam" id="PF23297">
    <property type="entry name" value="ACP_SdgA_C"/>
    <property type="match status" value="1"/>
</dbReference>
<sequence>MENDKQKPIAIIGMSFRFPGDANTTEGFWDILSNARSTRTKIPNTRFNPDGFYHPNADRPGAIITKEGCFLKEDVGLFDAPFFGITASEAEGMDPQHRLLLEISYEAFENAGIPITNVAGTDVGCYVGGPSFSIDTACSSSMVALHEACRDMQDGTTSMAVVAGSNLILVPALWRALSSQRFLSPDGACHSFDSQANGYGRGEGMGVIIVKPLADAIRDNDVIRAVVRGSGINQDGKTPAITVPNAHAQMSLIRSTYAKAGLDMSQTTYFEAHGTGTPVGDPLELLAIGQTIGAARGEGDEPVLVGSVKSNIGHLEGSSGIAGVIKTVLALERAEIPAVAEFKNLNPRIKQDEWNIQIPTELTPWPTNGLRRASINSFGYGGSNGHVILDDALNYLQERGLTGNHDTVVASTNQPGTPSSQSSDSAISLAHTTPETEPCTPELRLFAFSSPEQDGLARLAETYSRYLDQDALSRDLKGAATLEEIKQVDNLAYTLASRRTIFDWRSFAISDTLTELQTSLKLGLPTHSRAGRKPSCAFVFTGQGAQWFAMGRELLGHSVFRASIDEAEAYIASLGCPCRINDPEVSQTLCTALQVALVDLLGHWGVRPKAVVGHSSGEIGAAYAAGILSREDAWKTAYWRGLRSTQMETLAPDRKGAMMAVALSEEAAREYLAKVEEGDVVVACINSPNSVTISGDDHAVSAAEKLLTADSVWCRRLLVKTAYHSPHMKAVADWYRKDIEDVRPLGGTSDITVFSSVTGSEISREEMGSADYWVKNLVSPVKFSAAVTSLLKPRDTRDRRKGVANVDALLELGPHSALQGPLREILAAANETYVASVPYTAMLRRGANALLTALTAAGRLWSSGFSLKLELVNSTEKEPLRGRPLVTLPRYPFNHKRRYWNECRGVRWVQSHPTPRTDLLGQKTSEHNTILTSWRNFLSPSEVPWLLDHKVHGLLVMPGAVYIAMVMEACRDTADPSRTLEGFEFRDITWHKPIVFESPDAQVEISLQLSPYKIGTKAATTTWTRFSITTIDADDRISEHCSGLVERKYLTLPGEIERGMEAVAEWDRHRTEHETMQARPTITLPVHNMYDKLNRNGLQFGSTFRNLSHIQSGDGFMYGELETPDTASTMPDEFEYPLPLHPAVLDSAFQMLAGVGQSQKWDVVMLPNSIDSLYVSATAPTAAGLVLKGYCTLVPQSAAKATGTSVLSDEAWEKPVIVMKNLTITAALGPQTGPPKTAFARLDWKLDVNHSRFPADLYVPPSDEASAAEAQLSDNAAIELIRKALQGLSRHEADEEPEKRPEAVQNYVAWMRSVSGDPIPVDGVADQPASPSAVSGTCTRHAIEAVGVDIGRILGIDSESKSNVLSSAFLADFANRSLGRSFVNSVVADIMDHVGSINPNVEILEIASGSDTTGAAEVLERLGGKNSRIGRYIWTSPDEESTEAASNNIKPNECLQVRALNIEADVQAQGLSPGKLDYIILDDLLLTTSDLDAALKNIKTLLKPDGRLIVQAITKSQLRTAFVLGSSHAWWRDGESGERLDELGWGERLKSNGFTGVYQVFRDSDDPRVHQLSVMVCSVARETAYEYKDVLLVTPSTPSEKVTRLAEDCSARLAGFGLSALTLPWPEVASVSGKLLISLVELDGEVFLDLTEELFNATKNMSLRAGGMLWVTQAGNVSGASAPACNVSSGLFRVVRSEDGARPLATLDLSTGLDLASTQATETIMRLFTSLFGDGDIRASDKEFAEDEGSIYVPRLVEDAALAAAQTATGATAQPVTDRLFQPDRKLVMTIGQAGAPDSLRFEDSDRCAAPLPHNHVEVKVMYTGLNFLDIMGSLGEIPRPYFGSEVVGNVVEVGSSVTDIRPGDTVAGFCNGGFGSHARMKWTMCHRIPDNISIQEAASIPVAFTTAWVSLVDLARMRRGETILIHSAAGGVGQAAVQLCQHFGVKVYATVGSVVKKELLMRRYGIPEEDIFYSRDTTFAQGIMRATNGRGVDLVLNSVAGEFLRKSWHLVAPFGRFVELGKRDILGNTGLDMEPFIRSASFIGFNLEKYEEHLPEFELVEKAFKQVFGLVAAGKLRPLGPINVYNYCDAPKAFRALQSGKVVGKVVMRANHDEMVPVVPRVEHPLTLDPDATYVLAGGLGGIGRSIATMLHVHGARNLAFVSRSGGQNEIAQDFLQRLRSLGCTANAYACDISDREQLSRAIEQCQSEMPPIRGSIQCAMTLKDAIFENMTYDDWVSCTRPKIQGSWNLHNVLVKDVDFFIMLASTSGIIGNPGQANYAAGNTFEDALAHYRRRRGQKAVALDIGAVRDVGYLAEASHQGYWSLSHLNALAVCEADIHFLIKNAITGYTIGSEETGPQIVAGLAGATLDEQLIDRSPWARDGKLCMALKASLTKKTAGMQAGIDALARVDTAAAAVAVVEEILARRVAVAVMIPEDEIAVEESLQSYGVNSLVAVEIKTWLAKELQTEISAGEISPSSISALAATVVSTSKLL</sequence>
<dbReference type="CDD" id="cd05195">
    <property type="entry name" value="enoyl_red"/>
    <property type="match status" value="1"/>
</dbReference>
<dbReference type="InterPro" id="IPR049900">
    <property type="entry name" value="PKS_mFAS_DH"/>
</dbReference>
<dbReference type="GO" id="GO:0031177">
    <property type="term" value="F:phosphopantetheine binding"/>
    <property type="evidence" value="ECO:0007669"/>
    <property type="project" value="InterPro"/>
</dbReference>
<dbReference type="GO" id="GO:0016491">
    <property type="term" value="F:oxidoreductase activity"/>
    <property type="evidence" value="ECO:0007669"/>
    <property type="project" value="UniProtKB-KW"/>
</dbReference>
<dbReference type="SMART" id="SM00822">
    <property type="entry name" value="PKS_KR"/>
    <property type="match status" value="1"/>
</dbReference>
<dbReference type="InterPro" id="IPR036736">
    <property type="entry name" value="ACP-like_sf"/>
</dbReference>
<dbReference type="InterPro" id="IPR020841">
    <property type="entry name" value="PKS_Beta-ketoAc_synthase_dom"/>
</dbReference>
<dbReference type="InterPro" id="IPR020806">
    <property type="entry name" value="PKS_PP-bd"/>
</dbReference>
<dbReference type="SMART" id="SM00825">
    <property type="entry name" value="PKS_KS"/>
    <property type="match status" value="1"/>
</dbReference>
<keyword evidence="5" id="KW-0511">Multifunctional enzyme</keyword>
<dbReference type="GeneID" id="87844041"/>
<dbReference type="PANTHER" id="PTHR43775:SF29">
    <property type="entry name" value="ASPERFURANONE POLYKETIDE SYNTHASE AFOG-RELATED"/>
    <property type="match status" value="1"/>
</dbReference>
<dbReference type="Gene3D" id="3.40.47.10">
    <property type="match status" value="2"/>
</dbReference>
<feature type="non-terminal residue" evidence="11">
    <location>
        <position position="1"/>
    </location>
</feature>
<dbReference type="Pfam" id="PF00698">
    <property type="entry name" value="Acyl_transf_1"/>
    <property type="match status" value="1"/>
</dbReference>
<dbReference type="InterPro" id="IPR018201">
    <property type="entry name" value="Ketoacyl_synth_AS"/>
</dbReference>
<feature type="active site" description="Proton donor; for dehydratase activity" evidence="7">
    <location>
        <position position="1146"/>
    </location>
</feature>
<dbReference type="Gene3D" id="3.40.50.720">
    <property type="entry name" value="NAD(P)-binding Rossmann-like Domain"/>
    <property type="match status" value="1"/>
</dbReference>
<dbReference type="PANTHER" id="PTHR43775">
    <property type="entry name" value="FATTY ACID SYNTHASE"/>
    <property type="match status" value="1"/>
</dbReference>
<dbReference type="Pfam" id="PF00109">
    <property type="entry name" value="ketoacyl-synt"/>
    <property type="match status" value="2"/>
</dbReference>
<dbReference type="InterPro" id="IPR014031">
    <property type="entry name" value="Ketoacyl_synth_C"/>
</dbReference>
<evidence type="ECO:0000256" key="1">
    <source>
        <dbReference type="ARBA" id="ARBA00022450"/>
    </source>
</evidence>
<reference evidence="11" key="1">
    <citation type="journal article" date="2023" name="Mol. Phylogenet. Evol.">
        <title>Genome-scale phylogeny and comparative genomics of the fungal order Sordariales.</title>
        <authorList>
            <person name="Hensen N."/>
            <person name="Bonometti L."/>
            <person name="Westerberg I."/>
            <person name="Brannstrom I.O."/>
            <person name="Guillou S."/>
            <person name="Cros-Aarteil S."/>
            <person name="Calhoun S."/>
            <person name="Haridas S."/>
            <person name="Kuo A."/>
            <person name="Mondo S."/>
            <person name="Pangilinan J."/>
            <person name="Riley R."/>
            <person name="LaButti K."/>
            <person name="Andreopoulos B."/>
            <person name="Lipzen A."/>
            <person name="Chen C."/>
            <person name="Yan M."/>
            <person name="Daum C."/>
            <person name="Ng V."/>
            <person name="Clum A."/>
            <person name="Steindorff A."/>
            <person name="Ohm R.A."/>
            <person name="Martin F."/>
            <person name="Silar P."/>
            <person name="Natvig D.O."/>
            <person name="Lalanne C."/>
            <person name="Gautier V."/>
            <person name="Ament-Velasquez S.L."/>
            <person name="Kruys A."/>
            <person name="Hutchinson M.I."/>
            <person name="Powell A.J."/>
            <person name="Barry K."/>
            <person name="Miller A.N."/>
            <person name="Grigoriev I.V."/>
            <person name="Debuchy R."/>
            <person name="Gladieux P."/>
            <person name="Hiltunen Thoren M."/>
            <person name="Johannesson H."/>
        </authorList>
    </citation>
    <scope>NUCLEOTIDE SEQUENCE</scope>
    <source>
        <strain evidence="11">CBS 168.71</strain>
    </source>
</reference>
<gene>
    <name evidence="11" type="ORF">B0H64DRAFT_449476</name>
</gene>
<dbReference type="GO" id="GO:0044550">
    <property type="term" value="P:secondary metabolite biosynthetic process"/>
    <property type="evidence" value="ECO:0007669"/>
    <property type="project" value="TreeGrafter"/>
</dbReference>
<dbReference type="Pfam" id="PF13602">
    <property type="entry name" value="ADH_zinc_N_2"/>
    <property type="match status" value="1"/>
</dbReference>
<dbReference type="SUPFAM" id="SSF52151">
    <property type="entry name" value="FabD/lysophospholipase-like"/>
    <property type="match status" value="1"/>
</dbReference>
<keyword evidence="3" id="KW-0808">Transferase</keyword>
<dbReference type="InterPro" id="IPR020807">
    <property type="entry name" value="PKS_DH"/>
</dbReference>
<evidence type="ECO:0000259" key="9">
    <source>
        <dbReference type="PROSITE" id="PS52004"/>
    </source>
</evidence>
<evidence type="ECO:0000256" key="2">
    <source>
        <dbReference type="ARBA" id="ARBA00022553"/>
    </source>
</evidence>
<dbReference type="InterPro" id="IPR016039">
    <property type="entry name" value="Thiolase-like"/>
</dbReference>
<dbReference type="SUPFAM" id="SSF53335">
    <property type="entry name" value="S-adenosyl-L-methionine-dependent methyltransferases"/>
    <property type="match status" value="1"/>
</dbReference>
<evidence type="ECO:0008006" key="13">
    <source>
        <dbReference type="Google" id="ProtNLM"/>
    </source>
</evidence>
<dbReference type="InterPro" id="IPR009081">
    <property type="entry name" value="PP-bd_ACP"/>
</dbReference>
<dbReference type="InterPro" id="IPR013968">
    <property type="entry name" value="PKS_KR"/>
</dbReference>
<feature type="region of interest" description="N-terminal hotdog fold" evidence="7">
    <location>
        <begin position="917"/>
        <end position="1052"/>
    </location>
</feature>
<dbReference type="GO" id="GO:0004312">
    <property type="term" value="F:fatty acid synthase activity"/>
    <property type="evidence" value="ECO:0007669"/>
    <property type="project" value="TreeGrafter"/>
</dbReference>
<accession>A0AAE0LX44</accession>
<dbReference type="SUPFAM" id="SSF50129">
    <property type="entry name" value="GroES-like"/>
    <property type="match status" value="1"/>
</dbReference>
<dbReference type="SUPFAM" id="SSF47336">
    <property type="entry name" value="ACP-like"/>
    <property type="match status" value="1"/>
</dbReference>
<dbReference type="Pfam" id="PF21089">
    <property type="entry name" value="PKS_DH_N"/>
    <property type="match status" value="1"/>
</dbReference>
<dbReference type="PROSITE" id="PS50075">
    <property type="entry name" value="CARRIER"/>
    <property type="match status" value="1"/>
</dbReference>